<name>A0A420G205_9SPHI</name>
<comment type="caution">
    <text evidence="3">The sequence shown here is derived from an EMBL/GenBank/DDBJ whole genome shotgun (WGS) entry which is preliminary data.</text>
</comment>
<dbReference type="Pfam" id="PF18174">
    <property type="entry name" value="HU-CCDC81_bac_1"/>
    <property type="match status" value="1"/>
</dbReference>
<sequence length="483" mass="53025">MNLGKNINSLLKRYAEVYVPGIGVFKRIHSPAQFDKQNNVFLPPISYVELDYSAQHGFNIVHYIQQQENLGLNQAQQILSEAVDNLRADLGQFGQVKLDDLGLLISYGASLVFKPLDLSGFDFQPVTNLVAPEIETVVSSLEEAKEEELTNLPLEEDPVVEEDPVAQADHNVNPVEESISDTADQDETIEVEEVKEEAETAQEPVIVTDPVADELSQETAPTNDRTDLEAGESSLAQKETEEFEPVDTTVIADSNHSVTPKEDNTLKKEIGAIASANANSTYAPNIYEEEPRNSNAIWYWMTGIIVLAMVAVAVVYTNPTLKDSLFGPTKPVVKAADTLVQKQPIMPADTLSNTMQADSLKQVDSLAKRNVTDSVKKTAALPATNAAAKPPVLEANPVIKESIPVAQPRYQVVIGSAKTMASAEQEAQRLRAMGYKTARAVEGKNKKDRKKIILNTYMTNEEAQLAKKSVLNKIKDAWVEKIL</sequence>
<dbReference type="Proteomes" id="UP000286402">
    <property type="component" value="Unassembled WGS sequence"/>
</dbReference>
<dbReference type="EMBL" id="MCAQ01000005">
    <property type="protein sequence ID" value="RKF39249.1"/>
    <property type="molecule type" value="Genomic_DNA"/>
</dbReference>
<gene>
    <name evidence="3" type="ORF">BCY89_26220</name>
</gene>
<dbReference type="InterPro" id="IPR040495">
    <property type="entry name" value="HU-CCDC81_bac_1"/>
</dbReference>
<feature type="transmembrane region" description="Helical" evidence="1">
    <location>
        <begin position="297"/>
        <end position="316"/>
    </location>
</feature>
<dbReference type="AlphaFoldDB" id="A0A420G205"/>
<dbReference type="InterPro" id="IPR036680">
    <property type="entry name" value="SPOR-like_sf"/>
</dbReference>
<dbReference type="GO" id="GO:0042834">
    <property type="term" value="F:peptidoglycan binding"/>
    <property type="evidence" value="ECO:0007669"/>
    <property type="project" value="InterPro"/>
</dbReference>
<evidence type="ECO:0000259" key="2">
    <source>
        <dbReference type="PROSITE" id="PS51724"/>
    </source>
</evidence>
<protein>
    <recommendedName>
        <fullName evidence="2">SPOR domain-containing protein</fullName>
    </recommendedName>
</protein>
<evidence type="ECO:0000313" key="4">
    <source>
        <dbReference type="Proteomes" id="UP000286402"/>
    </source>
</evidence>
<feature type="domain" description="SPOR" evidence="2">
    <location>
        <begin position="404"/>
        <end position="483"/>
    </location>
</feature>
<dbReference type="RefSeq" id="WP_120333703.1">
    <property type="nucleotide sequence ID" value="NZ_MCAQ01000005.1"/>
</dbReference>
<dbReference type="PROSITE" id="PS51724">
    <property type="entry name" value="SPOR"/>
    <property type="match status" value="1"/>
</dbReference>
<reference evidence="3 4" key="1">
    <citation type="submission" date="2016-07" db="EMBL/GenBank/DDBJ databases">
        <title>Genome analysis of Sphingobacterium siyangense T12B17.</title>
        <authorList>
            <person name="Xu D."/>
            <person name="Su Y."/>
            <person name="Zheng S."/>
        </authorList>
    </citation>
    <scope>NUCLEOTIDE SEQUENCE [LARGE SCALE GENOMIC DNA]</scope>
    <source>
        <strain evidence="3 4">T12B17</strain>
    </source>
</reference>
<organism evidence="3 4">
    <name type="scientific">Sphingobacterium siyangense</name>
    <dbReference type="NCBI Taxonomy" id="459529"/>
    <lineage>
        <taxon>Bacteria</taxon>
        <taxon>Pseudomonadati</taxon>
        <taxon>Bacteroidota</taxon>
        <taxon>Sphingobacteriia</taxon>
        <taxon>Sphingobacteriales</taxon>
        <taxon>Sphingobacteriaceae</taxon>
        <taxon>Sphingobacterium</taxon>
    </lineage>
</organism>
<evidence type="ECO:0000313" key="3">
    <source>
        <dbReference type="EMBL" id="RKF39249.1"/>
    </source>
</evidence>
<keyword evidence="4" id="KW-1185">Reference proteome</keyword>
<keyword evidence="1" id="KW-0472">Membrane</keyword>
<dbReference type="SUPFAM" id="SSF110997">
    <property type="entry name" value="Sporulation related repeat"/>
    <property type="match status" value="1"/>
</dbReference>
<accession>A0A420G205</accession>
<dbReference type="InterPro" id="IPR007730">
    <property type="entry name" value="SPOR-like_dom"/>
</dbReference>
<proteinExistence type="predicted"/>
<keyword evidence="1" id="KW-0812">Transmembrane</keyword>
<evidence type="ECO:0000256" key="1">
    <source>
        <dbReference type="SAM" id="Phobius"/>
    </source>
</evidence>
<keyword evidence="1" id="KW-1133">Transmembrane helix</keyword>